<dbReference type="EMBL" id="BARV01038219">
    <property type="protein sequence ID" value="GAI57932.1"/>
    <property type="molecule type" value="Genomic_DNA"/>
</dbReference>
<reference evidence="1" key="1">
    <citation type="journal article" date="2014" name="Front. Microbiol.">
        <title>High frequency of phylogenetically diverse reductive dehalogenase-homologous genes in deep subseafloor sedimentary metagenomes.</title>
        <authorList>
            <person name="Kawai M."/>
            <person name="Futagami T."/>
            <person name="Toyoda A."/>
            <person name="Takaki Y."/>
            <person name="Nishi S."/>
            <person name="Hori S."/>
            <person name="Arai W."/>
            <person name="Tsubouchi T."/>
            <person name="Morono Y."/>
            <person name="Uchiyama I."/>
            <person name="Ito T."/>
            <person name="Fujiyama A."/>
            <person name="Inagaki F."/>
            <person name="Takami H."/>
        </authorList>
    </citation>
    <scope>NUCLEOTIDE SEQUENCE</scope>
    <source>
        <strain evidence="1">Expedition CK06-06</strain>
    </source>
</reference>
<organism evidence="1">
    <name type="scientific">marine sediment metagenome</name>
    <dbReference type="NCBI Taxonomy" id="412755"/>
    <lineage>
        <taxon>unclassified sequences</taxon>
        <taxon>metagenomes</taxon>
        <taxon>ecological metagenomes</taxon>
    </lineage>
</organism>
<proteinExistence type="predicted"/>
<accession>X1PNP9</accession>
<feature type="non-terminal residue" evidence="1">
    <location>
        <position position="99"/>
    </location>
</feature>
<comment type="caution">
    <text evidence="1">The sequence shown here is derived from an EMBL/GenBank/DDBJ whole genome shotgun (WGS) entry which is preliminary data.</text>
</comment>
<dbReference type="AlphaFoldDB" id="X1PNP9"/>
<name>X1PNP9_9ZZZZ</name>
<sequence length="99" mass="11575">MIEVNNKGLFLSFNPSLIYYKDHNLYSVTNWQLKAVTEKLKESLEDNGVRLDMDSMNLSRIDLQKTRNLDFPFSAYNPIFAWLEGKRLQSVVYPGSYSF</sequence>
<protein>
    <submittedName>
        <fullName evidence="1">Uncharacterized protein</fullName>
    </submittedName>
</protein>
<gene>
    <name evidence="1" type="ORF">S06H3_58937</name>
</gene>
<evidence type="ECO:0000313" key="1">
    <source>
        <dbReference type="EMBL" id="GAI57932.1"/>
    </source>
</evidence>